<organism evidence="1 2">
    <name type="scientific">Peribacillus frigoritolerans</name>
    <dbReference type="NCBI Taxonomy" id="450367"/>
    <lineage>
        <taxon>Bacteria</taxon>
        <taxon>Bacillati</taxon>
        <taxon>Bacillota</taxon>
        <taxon>Bacilli</taxon>
        <taxon>Bacillales</taxon>
        <taxon>Bacillaceae</taxon>
        <taxon>Peribacillus</taxon>
    </lineage>
</organism>
<proteinExistence type="predicted"/>
<evidence type="ECO:0000313" key="1">
    <source>
        <dbReference type="EMBL" id="MDM5282580.1"/>
    </source>
</evidence>
<dbReference type="EMBL" id="JAUCFI010000003">
    <property type="protein sequence ID" value="MDM5282580.1"/>
    <property type="molecule type" value="Genomic_DNA"/>
</dbReference>
<protein>
    <submittedName>
        <fullName evidence="1">Uncharacterized protein</fullName>
    </submittedName>
</protein>
<dbReference type="RefSeq" id="WP_289348834.1">
    <property type="nucleotide sequence ID" value="NZ_JAUCFI010000003.1"/>
</dbReference>
<reference evidence="1" key="1">
    <citation type="submission" date="2023-06" db="EMBL/GenBank/DDBJ databases">
        <title>Comparative genomics of Bacillaceae isolates and their secondary metabolite potential.</title>
        <authorList>
            <person name="Song L."/>
            <person name="Nielsen L.J."/>
            <person name="Mohite O."/>
            <person name="Xu X."/>
            <person name="Weber T."/>
            <person name="Kovacs A.T."/>
        </authorList>
    </citation>
    <scope>NUCLEOTIDE SEQUENCE</scope>
    <source>
        <strain evidence="1">G1S1</strain>
    </source>
</reference>
<gene>
    <name evidence="1" type="ORF">QUF85_04535</name>
</gene>
<dbReference type="AlphaFoldDB" id="A0AAJ1VAT3"/>
<dbReference type="Proteomes" id="UP001238973">
    <property type="component" value="Unassembled WGS sequence"/>
</dbReference>
<comment type="caution">
    <text evidence="1">The sequence shown here is derived from an EMBL/GenBank/DDBJ whole genome shotgun (WGS) entry which is preliminary data.</text>
</comment>
<evidence type="ECO:0000313" key="2">
    <source>
        <dbReference type="Proteomes" id="UP001238973"/>
    </source>
</evidence>
<sequence length="321" mass="36618">MKKYYIAALSVLILLGVFYWFYASSPPKELRLSTSNNDDIEKESEETNAAEYGSVGYGLIDLNGKLIDEGSALNSKNNEVTVVASVDNDIDEDRKYALLIFEDYKQVNFKAENKEQEVNKFFFDAKPNTSINFKVSVPIRSDSSELTFLIVQKPEYKLKELDLNRAGILEQVLSMRYTINKAESGKDAKKVKQVKPDAIVKDGFNENISITNSQEKLQSIMTEKEGKELKFSAGNETNAEIRYAIIALKDWEQVAVRDNTDVLYTDVPPETRHLFDFKLPDVERGNNFQLIAFPFPYEVNADNYESQQTFGSFRVVIQNKE</sequence>
<name>A0AAJ1VAT3_9BACI</name>
<accession>A0AAJ1VAT3</accession>